<sequence>MSTLHFRVADTADIPTLAVLVNSAYRGESSRRGWTTEADILGGQRTDAGELSELIAAPASYILLAEQAGQIIASIHLKQTANQSAYVGMLAVEPGLQQRGTGRALLTHAEQTARQGWQANEISMTVITLRTSLIAYYERLGYQRTGKLQPFPDDPRYGLQKVPGLMLETLTKRF</sequence>
<dbReference type="STRING" id="582744.Msip34_0963"/>
<dbReference type="PANTHER" id="PTHR43877">
    <property type="entry name" value="AMINOALKYLPHOSPHONATE N-ACETYLTRANSFERASE-RELATED-RELATED"/>
    <property type="match status" value="1"/>
</dbReference>
<dbReference type="RefSeq" id="WP_015829744.1">
    <property type="nucleotide sequence ID" value="NC_012969.1"/>
</dbReference>
<dbReference type="Pfam" id="PF00583">
    <property type="entry name" value="Acetyltransf_1"/>
    <property type="match status" value="1"/>
</dbReference>
<proteinExistence type="predicted"/>
<dbReference type="AlphaFoldDB" id="C6XCD5"/>
<organism evidence="4 5">
    <name type="scientific">Methylovorus glucosotrophus (strain SIP3-4)</name>
    <dbReference type="NCBI Taxonomy" id="582744"/>
    <lineage>
        <taxon>Bacteria</taxon>
        <taxon>Pseudomonadati</taxon>
        <taxon>Pseudomonadota</taxon>
        <taxon>Betaproteobacteria</taxon>
        <taxon>Nitrosomonadales</taxon>
        <taxon>Methylophilaceae</taxon>
        <taxon>Methylovorus</taxon>
    </lineage>
</organism>
<protein>
    <submittedName>
        <fullName evidence="4">GCN5-related N-acetyltransferase</fullName>
    </submittedName>
</protein>
<dbReference type="InterPro" id="IPR000182">
    <property type="entry name" value="GNAT_dom"/>
</dbReference>
<dbReference type="InterPro" id="IPR050832">
    <property type="entry name" value="Bact_Acetyltransf"/>
</dbReference>
<dbReference type="HOGENOM" id="CLU_098389_0_0_4"/>
<evidence type="ECO:0000313" key="5">
    <source>
        <dbReference type="Proteomes" id="UP000002743"/>
    </source>
</evidence>
<dbReference type="EMBL" id="CP001674">
    <property type="protein sequence ID" value="ACT50210.1"/>
    <property type="molecule type" value="Genomic_DNA"/>
</dbReference>
<dbReference type="PROSITE" id="PS51186">
    <property type="entry name" value="GNAT"/>
    <property type="match status" value="1"/>
</dbReference>
<dbReference type="InterPro" id="IPR016181">
    <property type="entry name" value="Acyl_CoA_acyltransferase"/>
</dbReference>
<evidence type="ECO:0000313" key="4">
    <source>
        <dbReference type="EMBL" id="ACT50210.1"/>
    </source>
</evidence>
<dbReference type="SUPFAM" id="SSF55729">
    <property type="entry name" value="Acyl-CoA N-acyltransferases (Nat)"/>
    <property type="match status" value="1"/>
</dbReference>
<evidence type="ECO:0000259" key="3">
    <source>
        <dbReference type="PROSITE" id="PS51186"/>
    </source>
</evidence>
<dbReference type="GO" id="GO:0016747">
    <property type="term" value="F:acyltransferase activity, transferring groups other than amino-acyl groups"/>
    <property type="evidence" value="ECO:0007669"/>
    <property type="project" value="InterPro"/>
</dbReference>
<keyword evidence="2" id="KW-0012">Acyltransferase</keyword>
<gene>
    <name evidence="4" type="ordered locus">Msip34_0963</name>
</gene>
<dbReference type="CDD" id="cd04301">
    <property type="entry name" value="NAT_SF"/>
    <property type="match status" value="1"/>
</dbReference>
<evidence type="ECO:0000256" key="1">
    <source>
        <dbReference type="ARBA" id="ARBA00022679"/>
    </source>
</evidence>
<dbReference type="Gene3D" id="3.40.630.30">
    <property type="match status" value="1"/>
</dbReference>
<reference evidence="4 5" key="2">
    <citation type="journal article" date="2011" name="J. Bacteriol.">
        <title>Genomes of three methylotrophs from a single niche uncover genetic and metabolic divergence of Methylophilaceae.</title>
        <authorList>
            <person name="Lapidus A."/>
            <person name="Clum A."/>
            <person name="Labutti K."/>
            <person name="Kaluzhnaya M.G."/>
            <person name="Lim S."/>
            <person name="Beck D.A."/>
            <person name="Glavina Del Rio T."/>
            <person name="Nolan M."/>
            <person name="Mavromatis K."/>
            <person name="Huntemann M."/>
            <person name="Lucas S."/>
            <person name="Lidstrom M.E."/>
            <person name="Ivanova N."/>
            <person name="Chistoserdova L."/>
        </authorList>
    </citation>
    <scope>NUCLEOTIDE SEQUENCE [LARGE SCALE GENOMIC DNA]</scope>
    <source>
        <strain evidence="4 5">SIP3-4</strain>
    </source>
</reference>
<dbReference type="KEGG" id="mei:Msip34_0963"/>
<feature type="domain" description="N-acetyltransferase" evidence="3">
    <location>
        <begin position="4"/>
        <end position="171"/>
    </location>
</feature>
<name>C6XCD5_METGS</name>
<reference evidence="5" key="1">
    <citation type="submission" date="2009-07" db="EMBL/GenBank/DDBJ databases">
        <title>Complete sequence of chromosome of Methylovorus sp. SIP3-4.</title>
        <authorList>
            <person name="Lucas S."/>
            <person name="Copeland A."/>
            <person name="Lapidus A."/>
            <person name="Glavina del Rio T."/>
            <person name="Tice H."/>
            <person name="Bruce D."/>
            <person name="Goodwin L."/>
            <person name="Pitluck S."/>
            <person name="Clum A."/>
            <person name="Larimer F."/>
            <person name="Land M."/>
            <person name="Hauser L."/>
            <person name="Kyrpides N."/>
            <person name="Mikhailova N."/>
            <person name="Kayluzhnaya M."/>
            <person name="Chistoserdova L."/>
        </authorList>
    </citation>
    <scope>NUCLEOTIDE SEQUENCE [LARGE SCALE GENOMIC DNA]</scope>
    <source>
        <strain evidence="5">SIP3-4</strain>
    </source>
</reference>
<accession>C6XCD5</accession>
<evidence type="ECO:0000256" key="2">
    <source>
        <dbReference type="ARBA" id="ARBA00023315"/>
    </source>
</evidence>
<dbReference type="PANTHER" id="PTHR43877:SF1">
    <property type="entry name" value="ACETYLTRANSFERASE"/>
    <property type="match status" value="1"/>
</dbReference>
<dbReference type="Proteomes" id="UP000002743">
    <property type="component" value="Chromosome"/>
</dbReference>
<keyword evidence="1 4" id="KW-0808">Transferase</keyword>
<dbReference type="eggNOG" id="COG3153">
    <property type="taxonomic scope" value="Bacteria"/>
</dbReference>
<keyword evidence="5" id="KW-1185">Reference proteome</keyword>